<protein>
    <recommendedName>
        <fullName evidence="3">DUF2795 domain-containing protein</fullName>
    </recommendedName>
</protein>
<evidence type="ECO:0000313" key="2">
    <source>
        <dbReference type="Proteomes" id="UP000230956"/>
    </source>
</evidence>
<accession>A0A2M7TBY8</accession>
<evidence type="ECO:0008006" key="3">
    <source>
        <dbReference type="Google" id="ProtNLM"/>
    </source>
</evidence>
<comment type="caution">
    <text evidence="1">The sequence shown here is derived from an EMBL/GenBank/DDBJ whole genome shotgun (WGS) entry which is preliminary data.</text>
</comment>
<reference evidence="2" key="1">
    <citation type="submission" date="2017-09" db="EMBL/GenBank/DDBJ databases">
        <title>Depth-based differentiation of microbial function through sediment-hosted aquifers and enrichment of novel symbionts in the deep terrestrial subsurface.</title>
        <authorList>
            <person name="Probst A.J."/>
            <person name="Ladd B."/>
            <person name="Jarett J.K."/>
            <person name="Geller-Mcgrath D.E."/>
            <person name="Sieber C.M.K."/>
            <person name="Emerson J.B."/>
            <person name="Anantharaman K."/>
            <person name="Thomas B.C."/>
            <person name="Malmstrom R."/>
            <person name="Stieglmeier M."/>
            <person name="Klingl A."/>
            <person name="Woyke T."/>
            <person name="Ryan C.M."/>
            <person name="Banfield J.F."/>
        </authorList>
    </citation>
    <scope>NUCLEOTIDE SEQUENCE [LARGE SCALE GENOMIC DNA]</scope>
</reference>
<dbReference type="Proteomes" id="UP000230956">
    <property type="component" value="Unassembled WGS sequence"/>
</dbReference>
<dbReference type="Pfam" id="PF11387">
    <property type="entry name" value="DUF2795"/>
    <property type="match status" value="1"/>
</dbReference>
<proteinExistence type="predicted"/>
<dbReference type="InterPro" id="IPR021527">
    <property type="entry name" value="DUF2795"/>
</dbReference>
<sequence length="105" mass="11760">MTLVTSCPPMIRFATSVVIFRRGFSPDPRRVSRSKYYYREVVPVVSAAKITHFLEGMSFPANKQQIIDYAGDNNAPQDVLDMLHNMPEGTYYSLAGIWEAVGKAA</sequence>
<name>A0A2M7TBY8_9ACTN</name>
<organism evidence="1 2">
    <name type="scientific">Candidatus Aquicultor secundus</name>
    <dbReference type="NCBI Taxonomy" id="1973895"/>
    <lineage>
        <taxon>Bacteria</taxon>
        <taxon>Bacillati</taxon>
        <taxon>Actinomycetota</taxon>
        <taxon>Candidatus Aquicultoria</taxon>
        <taxon>Candidatus Aquicultorales</taxon>
        <taxon>Candidatus Aquicultoraceae</taxon>
        <taxon>Candidatus Aquicultor</taxon>
    </lineage>
</organism>
<dbReference type="EMBL" id="PFNG01000020">
    <property type="protein sequence ID" value="PIZ42298.1"/>
    <property type="molecule type" value="Genomic_DNA"/>
</dbReference>
<gene>
    <name evidence="1" type="ORF">COY37_00720</name>
</gene>
<evidence type="ECO:0000313" key="1">
    <source>
        <dbReference type="EMBL" id="PIZ42298.1"/>
    </source>
</evidence>
<dbReference type="AlphaFoldDB" id="A0A2M7TBY8"/>